<evidence type="ECO:0000259" key="3">
    <source>
        <dbReference type="SMART" id="SM00047"/>
    </source>
</evidence>
<keyword evidence="2" id="KW-0472">Membrane</keyword>
<proteinExistence type="predicted"/>
<sequence length="189" mass="21672">MKRISKYRKSKVSIIILVVSLVLLSIFLRQFQKENREIHFIDEIAPLAVELNQQTGGVLPSITIAQAILESNYGKSELAIKANNLFGIKGSYKGKSVKMQTMEYKNNKSYTIETEFRAYPDLKSAFIDHTKLILEGTSWNEHQYYDVLAAANYQEAAHALKKNHYSTDPMYPEKLIAIIEQYNLGKYDN</sequence>
<dbReference type="Proteomes" id="UP001527052">
    <property type="component" value="Unassembled WGS sequence"/>
</dbReference>
<evidence type="ECO:0000313" key="5">
    <source>
        <dbReference type="Proteomes" id="UP001527052"/>
    </source>
</evidence>
<accession>A0ABT4ESD7</accession>
<dbReference type="GO" id="GO:0016787">
    <property type="term" value="F:hydrolase activity"/>
    <property type="evidence" value="ECO:0007669"/>
    <property type="project" value="UniProtKB-KW"/>
</dbReference>
<dbReference type="EMBL" id="JAMDLZ010000016">
    <property type="protein sequence ID" value="MCY9547171.1"/>
    <property type="molecule type" value="Genomic_DNA"/>
</dbReference>
<dbReference type="Pfam" id="PF01832">
    <property type="entry name" value="Glucosaminidase"/>
    <property type="match status" value="1"/>
</dbReference>
<keyword evidence="2" id="KW-0812">Transmembrane</keyword>
<dbReference type="PANTHER" id="PTHR33308:SF10">
    <property type="entry name" value="EXO-GLUCOSAMINIDASE LYTG"/>
    <property type="match status" value="1"/>
</dbReference>
<feature type="transmembrane region" description="Helical" evidence="2">
    <location>
        <begin position="12"/>
        <end position="31"/>
    </location>
</feature>
<dbReference type="Gene3D" id="1.10.530.10">
    <property type="match status" value="1"/>
</dbReference>
<reference evidence="4 5" key="1">
    <citation type="submission" date="2022-05" db="EMBL/GenBank/DDBJ databases">
        <title>Genome Sequencing of Bee-Associated Microbes.</title>
        <authorList>
            <person name="Dunlap C."/>
        </authorList>
    </citation>
    <scope>NUCLEOTIDE SEQUENCE [LARGE SCALE GENOMIC DNA]</scope>
    <source>
        <strain evidence="4 5">NRRL BD-083</strain>
    </source>
</reference>
<dbReference type="RefSeq" id="WP_268637265.1">
    <property type="nucleotide sequence ID" value="NZ_JAMDLZ010000016.1"/>
</dbReference>
<organism evidence="4 5">
    <name type="scientific">Lysinibacillus xylanilyticus</name>
    <dbReference type="NCBI Taxonomy" id="582475"/>
    <lineage>
        <taxon>Bacteria</taxon>
        <taxon>Bacillati</taxon>
        <taxon>Bacillota</taxon>
        <taxon>Bacilli</taxon>
        <taxon>Bacillales</taxon>
        <taxon>Bacillaceae</taxon>
        <taxon>Lysinibacillus</taxon>
    </lineage>
</organism>
<dbReference type="PRINTS" id="PR01002">
    <property type="entry name" value="FLGFLGJ"/>
</dbReference>
<gene>
    <name evidence="4" type="ORF">M5W82_09415</name>
</gene>
<keyword evidence="1 4" id="KW-0378">Hydrolase</keyword>
<dbReference type="InterPro" id="IPR051056">
    <property type="entry name" value="Glycosyl_Hydrolase_73"/>
</dbReference>
<dbReference type="PANTHER" id="PTHR33308">
    <property type="entry name" value="PEPTIDOGLYCAN HYDROLASE FLGJ"/>
    <property type="match status" value="1"/>
</dbReference>
<name>A0ABT4ESD7_9BACI</name>
<comment type="caution">
    <text evidence="4">The sequence shown here is derived from an EMBL/GenBank/DDBJ whole genome shotgun (WGS) entry which is preliminary data.</text>
</comment>
<feature type="domain" description="Mannosyl-glycoprotein endo-beta-N-acetylglucosamidase-like" evidence="3">
    <location>
        <begin position="30"/>
        <end position="188"/>
    </location>
</feature>
<keyword evidence="5" id="KW-1185">Reference proteome</keyword>
<evidence type="ECO:0000256" key="1">
    <source>
        <dbReference type="ARBA" id="ARBA00022801"/>
    </source>
</evidence>
<keyword evidence="2" id="KW-1133">Transmembrane helix</keyword>
<dbReference type="SMART" id="SM00047">
    <property type="entry name" value="LYZ2"/>
    <property type="match status" value="1"/>
</dbReference>
<dbReference type="InterPro" id="IPR002901">
    <property type="entry name" value="MGlyc_endo_b_GlcNAc-like_dom"/>
</dbReference>
<evidence type="ECO:0000256" key="2">
    <source>
        <dbReference type="SAM" id="Phobius"/>
    </source>
</evidence>
<dbReference type="Gene3D" id="4.10.80.30">
    <property type="entry name" value="DNA polymerase, domain 6"/>
    <property type="match status" value="1"/>
</dbReference>
<protein>
    <submittedName>
        <fullName evidence="4">Glycoside hydrolase family 73 protein</fullName>
    </submittedName>
</protein>
<evidence type="ECO:0000313" key="4">
    <source>
        <dbReference type="EMBL" id="MCY9547171.1"/>
    </source>
</evidence>